<dbReference type="InterPro" id="IPR001763">
    <property type="entry name" value="Rhodanese-like_dom"/>
</dbReference>
<organism evidence="3 4">
    <name type="scientific">Halotalea alkalilenta</name>
    <dbReference type="NCBI Taxonomy" id="376489"/>
    <lineage>
        <taxon>Bacteria</taxon>
        <taxon>Pseudomonadati</taxon>
        <taxon>Pseudomonadota</taxon>
        <taxon>Gammaproteobacteria</taxon>
        <taxon>Oceanospirillales</taxon>
        <taxon>Halomonadaceae</taxon>
        <taxon>Halotalea</taxon>
    </lineage>
</organism>
<sequence>MSNALLDKAPSSTDRADAAGVALLDFASGVERIKRRLIEGEEIALLDVREEAEHATGHPLFASHLALSNLELHVYARLPRREVPIVTFDAGGDDDRAVRAAIRLRALGYSDVTVFEQGVAGWVAGGGEPFIDVNAPSKAFGELVESERHTPSLSADELKALIESDTPPVILDARRFEEYQNMSIPTGVSVPGAELALRVAALAPDPATRVVVNCAGRTRSIIGTQSLINVGIPNRVEALRNGTIGWTLAGHALEHGQTRRYTDTAAAPELRAKARKLADRAGVRRADERVLSGFRADTARTTYYLDVRSPQEFLAGHLAGFLSAPGGQLVQETEAVASVRGARIVLSDDDGVRANLTGHWLAQMNWEVWVHDQVEPQRLTAQGSKPSLPAHREVPLVTPRQLAQWLEDGEPVGVFDLTSSANYVAGHIPGAAYVQRAELARLLGADRPERVVLTCGSSLLAGYAAAELLDLGFDDVAVLDGGNQAWRSEGLPLESGETRLLSARRDRYRRPYEGHDNPREAMEAYLEWEFGLVEQLQRDGTHGFKVLGPA</sequence>
<feature type="domain" description="Rhodanese" evidence="2">
    <location>
        <begin position="414"/>
        <end position="495"/>
    </location>
</feature>
<reference evidence="3 4" key="1">
    <citation type="submission" date="2016-04" db="EMBL/GenBank/DDBJ databases">
        <title>Complete Genome Sequence of Halotalea alkalilenta IHB B 13600.</title>
        <authorList>
            <person name="Swarnkar M.K."/>
            <person name="Sharma A."/>
            <person name="Kaushal K."/>
            <person name="Soni R."/>
            <person name="Rana S."/>
            <person name="Singh A.K."/>
            <person name="Gulati A."/>
        </authorList>
    </citation>
    <scope>NUCLEOTIDE SEQUENCE [LARGE SCALE GENOMIC DNA]</scope>
    <source>
        <strain evidence="3 4">IHB B 13600</strain>
    </source>
</reference>
<feature type="domain" description="Rhodanese" evidence="2">
    <location>
        <begin position="298"/>
        <end position="376"/>
    </location>
</feature>
<dbReference type="SMART" id="SM00450">
    <property type="entry name" value="RHOD"/>
    <property type="match status" value="4"/>
</dbReference>
<evidence type="ECO:0000256" key="1">
    <source>
        <dbReference type="ARBA" id="ARBA00022737"/>
    </source>
</evidence>
<dbReference type="RefSeq" id="WP_064123009.1">
    <property type="nucleotide sequence ID" value="NZ_CP015243.1"/>
</dbReference>
<dbReference type="PROSITE" id="PS50206">
    <property type="entry name" value="RHODANESE_3"/>
    <property type="match status" value="4"/>
</dbReference>
<proteinExistence type="predicted"/>
<evidence type="ECO:0000313" key="3">
    <source>
        <dbReference type="EMBL" id="ANF58103.1"/>
    </source>
</evidence>
<dbReference type="InterPro" id="IPR001307">
    <property type="entry name" value="Thiosulphate_STrfase_CS"/>
</dbReference>
<dbReference type="PROSITE" id="PS00380">
    <property type="entry name" value="RHODANESE_1"/>
    <property type="match status" value="1"/>
</dbReference>
<evidence type="ECO:0000259" key="2">
    <source>
        <dbReference type="PROSITE" id="PS50206"/>
    </source>
</evidence>
<dbReference type="PANTHER" id="PTHR43855">
    <property type="entry name" value="THIOSULFATE SULFURTRANSFERASE"/>
    <property type="match status" value="1"/>
</dbReference>
<feature type="domain" description="Rhodanese" evidence="2">
    <location>
        <begin position="39"/>
        <end position="131"/>
    </location>
</feature>
<evidence type="ECO:0000313" key="4">
    <source>
        <dbReference type="Proteomes" id="UP000077875"/>
    </source>
</evidence>
<dbReference type="STRING" id="376489.A5892_12025"/>
<name>A0A172YFV0_9GAMM</name>
<dbReference type="EMBL" id="CP015243">
    <property type="protein sequence ID" value="ANF58103.1"/>
    <property type="molecule type" value="Genomic_DNA"/>
</dbReference>
<keyword evidence="1" id="KW-0677">Repeat</keyword>
<dbReference type="KEGG" id="haa:A5892_12025"/>
<gene>
    <name evidence="3" type="ORF">A5892_12025</name>
</gene>
<dbReference type="AlphaFoldDB" id="A0A172YFV0"/>
<keyword evidence="3" id="KW-0808">Transferase</keyword>
<dbReference type="CDD" id="cd01535">
    <property type="entry name" value="4RHOD_Repeat_4"/>
    <property type="match status" value="1"/>
</dbReference>
<dbReference type="GO" id="GO:0004792">
    <property type="term" value="F:thiosulfate-cyanide sulfurtransferase activity"/>
    <property type="evidence" value="ECO:0007669"/>
    <property type="project" value="InterPro"/>
</dbReference>
<accession>A0A172YFV0</accession>
<dbReference type="InterPro" id="IPR051126">
    <property type="entry name" value="Thiosulfate_sulfurtransferase"/>
</dbReference>
<dbReference type="SUPFAM" id="SSF52821">
    <property type="entry name" value="Rhodanese/Cell cycle control phosphatase"/>
    <property type="match status" value="4"/>
</dbReference>
<dbReference type="Gene3D" id="3.40.250.10">
    <property type="entry name" value="Rhodanese-like domain"/>
    <property type="match status" value="4"/>
</dbReference>
<dbReference type="PANTHER" id="PTHR43855:SF1">
    <property type="entry name" value="THIOSULFATE SULFURTRANSFERASE"/>
    <property type="match status" value="1"/>
</dbReference>
<dbReference type="Pfam" id="PF00581">
    <property type="entry name" value="Rhodanese"/>
    <property type="match status" value="3"/>
</dbReference>
<protein>
    <submittedName>
        <fullName evidence="3">Sulfurtransferase</fullName>
    </submittedName>
</protein>
<dbReference type="Proteomes" id="UP000077875">
    <property type="component" value="Chromosome"/>
</dbReference>
<keyword evidence="4" id="KW-1185">Reference proteome</keyword>
<feature type="domain" description="Rhodanese" evidence="2">
    <location>
        <begin position="164"/>
        <end position="255"/>
    </location>
</feature>
<dbReference type="InterPro" id="IPR036873">
    <property type="entry name" value="Rhodanese-like_dom_sf"/>
</dbReference>